<evidence type="ECO:0000256" key="7">
    <source>
        <dbReference type="ARBA" id="ARBA00022695"/>
    </source>
</evidence>
<comment type="catalytic activity">
    <reaction evidence="11">
        <text>L-threonine + hydrogencarbonate + ATP = L-threonylcarbamoyladenylate + diphosphate + H2O</text>
        <dbReference type="Rhea" id="RHEA:36407"/>
        <dbReference type="ChEBI" id="CHEBI:15377"/>
        <dbReference type="ChEBI" id="CHEBI:17544"/>
        <dbReference type="ChEBI" id="CHEBI:30616"/>
        <dbReference type="ChEBI" id="CHEBI:33019"/>
        <dbReference type="ChEBI" id="CHEBI:57926"/>
        <dbReference type="ChEBI" id="CHEBI:73682"/>
        <dbReference type="EC" id="2.7.7.87"/>
    </reaction>
</comment>
<organism evidence="13">
    <name type="scientific">marine metagenome</name>
    <dbReference type="NCBI Taxonomy" id="408172"/>
    <lineage>
        <taxon>unclassified sequences</taxon>
        <taxon>metagenomes</taxon>
        <taxon>ecological metagenomes</taxon>
    </lineage>
</organism>
<dbReference type="PANTHER" id="PTHR17490">
    <property type="entry name" value="SUA5"/>
    <property type="match status" value="1"/>
</dbReference>
<dbReference type="GO" id="GO:0003725">
    <property type="term" value="F:double-stranded RNA binding"/>
    <property type="evidence" value="ECO:0007669"/>
    <property type="project" value="InterPro"/>
</dbReference>
<evidence type="ECO:0000256" key="8">
    <source>
        <dbReference type="ARBA" id="ARBA00022741"/>
    </source>
</evidence>
<keyword evidence="7" id="KW-0548">Nucleotidyltransferase</keyword>
<keyword evidence="5" id="KW-0808">Transferase</keyword>
<sequence>MRGSSNLLPSQAPARYIARVVDTEILQTNTPELFAEAISRAAATLRRGELVAVPTETVYGLAANAQEVESVGKIFKAKQRPQENPIIVHVASESMARDCVAQWPETASLLAKAFWPGPLTLVLPKADCIPDNVTAGGDTVGVRWPRHPFMQELIGACRFPLAV</sequence>
<dbReference type="InterPro" id="IPR006070">
    <property type="entry name" value="Sua5-like_dom"/>
</dbReference>
<proteinExistence type="inferred from homology"/>
<dbReference type="GO" id="GO:0008033">
    <property type="term" value="P:tRNA processing"/>
    <property type="evidence" value="ECO:0007669"/>
    <property type="project" value="UniProtKB-KW"/>
</dbReference>
<evidence type="ECO:0000256" key="2">
    <source>
        <dbReference type="ARBA" id="ARBA00007663"/>
    </source>
</evidence>
<dbReference type="SUPFAM" id="SSF55821">
    <property type="entry name" value="YrdC/RibB"/>
    <property type="match status" value="1"/>
</dbReference>
<evidence type="ECO:0000313" key="13">
    <source>
        <dbReference type="EMBL" id="SVD74702.1"/>
    </source>
</evidence>
<dbReference type="GO" id="GO:0006450">
    <property type="term" value="P:regulation of translational fidelity"/>
    <property type="evidence" value="ECO:0007669"/>
    <property type="project" value="TreeGrafter"/>
</dbReference>
<evidence type="ECO:0000256" key="6">
    <source>
        <dbReference type="ARBA" id="ARBA00022694"/>
    </source>
</evidence>
<dbReference type="Gene3D" id="3.90.870.10">
    <property type="entry name" value="DHBP synthase"/>
    <property type="match status" value="1"/>
</dbReference>
<reference evidence="13" key="1">
    <citation type="submission" date="2018-05" db="EMBL/GenBank/DDBJ databases">
        <authorList>
            <person name="Lanie J.A."/>
            <person name="Ng W.-L."/>
            <person name="Kazmierczak K.M."/>
            <person name="Andrzejewski T.M."/>
            <person name="Davidsen T.M."/>
            <person name="Wayne K.J."/>
            <person name="Tettelin H."/>
            <person name="Glass J.I."/>
            <person name="Rusch D."/>
            <person name="Podicherti R."/>
            <person name="Tsui H.-C.T."/>
            <person name="Winkler M.E."/>
        </authorList>
    </citation>
    <scope>NUCLEOTIDE SEQUENCE</scope>
</reference>
<evidence type="ECO:0000256" key="1">
    <source>
        <dbReference type="ARBA" id="ARBA00004496"/>
    </source>
</evidence>
<evidence type="ECO:0000259" key="12">
    <source>
        <dbReference type="PROSITE" id="PS51163"/>
    </source>
</evidence>
<name>A0A382XUA0_9ZZZZ</name>
<dbReference type="PANTHER" id="PTHR17490:SF16">
    <property type="entry name" value="THREONYLCARBAMOYL-AMP SYNTHASE"/>
    <property type="match status" value="1"/>
</dbReference>
<dbReference type="GO" id="GO:0061710">
    <property type="term" value="F:L-threonylcarbamoyladenylate synthase"/>
    <property type="evidence" value="ECO:0007669"/>
    <property type="project" value="UniProtKB-EC"/>
</dbReference>
<gene>
    <name evidence="13" type="ORF">METZ01_LOCUS427556</name>
</gene>
<dbReference type="Pfam" id="PF01300">
    <property type="entry name" value="Sua5_yciO_yrdC"/>
    <property type="match status" value="1"/>
</dbReference>
<evidence type="ECO:0000256" key="11">
    <source>
        <dbReference type="ARBA" id="ARBA00048366"/>
    </source>
</evidence>
<evidence type="ECO:0000256" key="3">
    <source>
        <dbReference type="ARBA" id="ARBA00012584"/>
    </source>
</evidence>
<feature type="non-terminal residue" evidence="13">
    <location>
        <position position="163"/>
    </location>
</feature>
<comment type="subcellular location">
    <subcellularLocation>
        <location evidence="1">Cytoplasm</location>
    </subcellularLocation>
</comment>
<keyword evidence="8" id="KW-0547">Nucleotide-binding</keyword>
<dbReference type="EC" id="2.7.7.87" evidence="3"/>
<dbReference type="AlphaFoldDB" id="A0A382XUA0"/>
<accession>A0A382XUA0</accession>
<evidence type="ECO:0000256" key="10">
    <source>
        <dbReference type="ARBA" id="ARBA00029774"/>
    </source>
</evidence>
<dbReference type="GO" id="GO:0000049">
    <property type="term" value="F:tRNA binding"/>
    <property type="evidence" value="ECO:0007669"/>
    <property type="project" value="TreeGrafter"/>
</dbReference>
<feature type="domain" description="YrdC-like" evidence="12">
    <location>
        <begin position="35"/>
        <end position="163"/>
    </location>
</feature>
<dbReference type="GO" id="GO:0005524">
    <property type="term" value="F:ATP binding"/>
    <property type="evidence" value="ECO:0007669"/>
    <property type="project" value="UniProtKB-KW"/>
</dbReference>
<comment type="similarity">
    <text evidence="2">Belongs to the SUA5 family.</text>
</comment>
<dbReference type="PROSITE" id="PS51163">
    <property type="entry name" value="YRDC"/>
    <property type="match status" value="1"/>
</dbReference>
<evidence type="ECO:0000256" key="9">
    <source>
        <dbReference type="ARBA" id="ARBA00022840"/>
    </source>
</evidence>
<protein>
    <recommendedName>
        <fullName evidence="10">L-threonylcarbamoyladenylate synthase</fullName>
        <ecNumber evidence="3">2.7.7.87</ecNumber>
    </recommendedName>
    <alternativeName>
        <fullName evidence="10">L-threonylcarbamoyladenylate synthase</fullName>
    </alternativeName>
</protein>
<keyword evidence="4" id="KW-0963">Cytoplasm</keyword>
<evidence type="ECO:0000256" key="5">
    <source>
        <dbReference type="ARBA" id="ARBA00022679"/>
    </source>
</evidence>
<dbReference type="InterPro" id="IPR050156">
    <property type="entry name" value="TC-AMP_synthase_SUA5"/>
</dbReference>
<dbReference type="GO" id="GO:0005737">
    <property type="term" value="C:cytoplasm"/>
    <property type="evidence" value="ECO:0007669"/>
    <property type="project" value="UniProtKB-SubCell"/>
</dbReference>
<evidence type="ECO:0000256" key="4">
    <source>
        <dbReference type="ARBA" id="ARBA00022490"/>
    </source>
</evidence>
<keyword evidence="9" id="KW-0067">ATP-binding</keyword>
<keyword evidence="6" id="KW-0819">tRNA processing</keyword>
<dbReference type="EMBL" id="UINC01170583">
    <property type="protein sequence ID" value="SVD74702.1"/>
    <property type="molecule type" value="Genomic_DNA"/>
</dbReference>
<dbReference type="InterPro" id="IPR017945">
    <property type="entry name" value="DHBP_synth_RibB-like_a/b_dom"/>
</dbReference>